<dbReference type="RefSeq" id="WP_252956615.1">
    <property type="nucleotide sequence ID" value="NZ_JAFIRR010000255.1"/>
</dbReference>
<keyword evidence="2" id="KW-1185">Reference proteome</keyword>
<evidence type="ECO:0000313" key="2">
    <source>
        <dbReference type="Proteomes" id="UP001523392"/>
    </source>
</evidence>
<accession>A0ABT1DEA1</accession>
<protein>
    <submittedName>
        <fullName evidence="1">Uncharacterized protein</fullName>
    </submittedName>
</protein>
<organism evidence="1 2">
    <name type="scientific">Siccirubricoccus soli</name>
    <dbReference type="NCBI Taxonomy" id="2899147"/>
    <lineage>
        <taxon>Bacteria</taxon>
        <taxon>Pseudomonadati</taxon>
        <taxon>Pseudomonadota</taxon>
        <taxon>Alphaproteobacteria</taxon>
        <taxon>Acetobacterales</taxon>
        <taxon>Roseomonadaceae</taxon>
        <taxon>Siccirubricoccus</taxon>
    </lineage>
</organism>
<comment type="caution">
    <text evidence="1">The sequence shown here is derived from an EMBL/GenBank/DDBJ whole genome shotgun (WGS) entry which is preliminary data.</text>
</comment>
<reference evidence="1 2" key="1">
    <citation type="submission" date="2021-12" db="EMBL/GenBank/DDBJ databases">
        <title>Siccirubricoccus leaddurans sp. nov., a high concentration Zn2+ tolerance bacterium.</title>
        <authorList>
            <person name="Cao Y."/>
        </authorList>
    </citation>
    <scope>NUCLEOTIDE SEQUENCE [LARGE SCALE GENOMIC DNA]</scope>
    <source>
        <strain evidence="1 2">KC 17139</strain>
    </source>
</reference>
<evidence type="ECO:0000313" key="1">
    <source>
        <dbReference type="EMBL" id="MCO6419942.1"/>
    </source>
</evidence>
<dbReference type="EMBL" id="JAFIRR010000255">
    <property type="protein sequence ID" value="MCO6419942.1"/>
    <property type="molecule type" value="Genomic_DNA"/>
</dbReference>
<name>A0ABT1DEA1_9PROT</name>
<gene>
    <name evidence="1" type="ORF">JYK14_27825</name>
</gene>
<sequence length="63" mass="6793">MRRERKRTQHALADQAAAIAAGKVRAIRDAAGRADHRLPPPSGYETYRGPGWCGVLVQGPRAG</sequence>
<proteinExistence type="predicted"/>
<dbReference type="Proteomes" id="UP001523392">
    <property type="component" value="Unassembled WGS sequence"/>
</dbReference>